<evidence type="ECO:0000256" key="6">
    <source>
        <dbReference type="ARBA" id="ARBA00023136"/>
    </source>
</evidence>
<dbReference type="FunFam" id="1.10.510.10:FF:001092">
    <property type="entry name" value="NAK/MPSK protein kinase"/>
    <property type="match status" value="1"/>
</dbReference>
<keyword evidence="5" id="KW-0142">cGMP-binding</keyword>
<keyword evidence="4 7" id="KW-1133">Transmembrane helix</keyword>
<evidence type="ECO:0000256" key="5">
    <source>
        <dbReference type="ARBA" id="ARBA00022992"/>
    </source>
</evidence>
<sequence length="1151" mass="126054">MSSTAHDRRRKSSIPFSREFLLSKGPMASAAKSHKASSNAHPLTKFSTSLMFGIVNSIRAIPTMYGYAAIVFGHSAFDHHMPALSKLVIFSSAIHQLMFTLMSSLPFAIGQVQNVGIIFLSVMATSICNALEEDDSVTVEAMIATTIVTIGVATVSLGICLVVMGRFKLAALASYLPMPVIGGYLAYTGIFCLFAGFALSTGTVINDLSSMVNALGDGHNILLCLPGFWGGVVLLAISRNIKNPVALSIAIVVMPTVFFLVLAAGSISLEDARKDGWVDPLEKSASITDIVALYDSTLVHWDQIPRQIVTWLGMVFIVAFSSSLDVVAIEIDIGKKLNINHELKTVGWSNIVSGLFGGYTGSYNLEQTIFTCRSQTNSRIVGVCVILAEIAIVVVPASIMSYVPRFFMASTLVFVALDLMLEWLVLSYRKMYLRECAVVWLSFVAINFFALELGIVIGVGIAALNFMVSYVQVPVMKRRPYSPGVAPNFAESVVSLRPRFSAAVPNFGESVGVRPRPSLTARNLAQSTVFSMKHGSVAHIEFTGYLFFGSAVQILDGVQKSVFVHKQKQPGDSDDERGTQRESSFLPVRRSGGYALECLDGTPAPDESVQPTEFVIMDFARVSGMDATAARSAFLILQNYCRIRGINVVFANATSDVRGLLIKNNVAGESSFFATADSALEVWAKQSSPEENEPAQTQRRGYSNEPISLLLHRYLGEPDNSQLLRGADHFFRRMEVPAGHEFYHVAQASDSFYFLARGSVTLLVNEDGSIAPNQPLSQLQTVLPGSMFGEVLFLSQQSRQSAAVTAESCTVFEMSREQFAAMKVEAPALSVNFLDVVVQSILKVVVSSEIAQGGFSFVYRARDTDTGEPFALKKILCQTDEQVQLAKAEIQAHKAFAHPNIMPLNDYAVVSSGPETFEYYLLFPFMENGTLREMINTAISQDMRIPEAQILDMFLQICQICRAVAELHSKSPPLAHRDIKPENVMLSDEGEPLLTDFGSVTTAVVTISKRSDALMLQERAAQHSSMAYRAPELYDVPDNTHISSATDVWSLGCLLYAMAFGYSPFECSFYDSGVVRVVECTYLAVIGPIKFPKNCSYSPRFSDMIRCVHVCAMLRRGVRLMLVMLQVDFDPRRHGATSVFDVIERLHGLGQ</sequence>
<feature type="transmembrane region" description="Helical" evidence="7">
    <location>
        <begin position="406"/>
        <end position="426"/>
    </location>
</feature>
<dbReference type="Gene3D" id="1.10.510.10">
    <property type="entry name" value="Transferase(Phosphotransferase) domain 1"/>
    <property type="match status" value="1"/>
</dbReference>
<dbReference type="InterPro" id="IPR052706">
    <property type="entry name" value="Membrane-Transporter-like"/>
</dbReference>
<feature type="domain" description="Protein kinase" evidence="8">
    <location>
        <begin position="844"/>
        <end position="1151"/>
    </location>
</feature>
<feature type="transmembrane region" description="Helical" evidence="7">
    <location>
        <begin position="308"/>
        <end position="329"/>
    </location>
</feature>
<feature type="transmembrane region" description="Helical" evidence="7">
    <location>
        <begin position="245"/>
        <end position="267"/>
    </location>
</feature>
<dbReference type="PANTHER" id="PTHR43310:SF2">
    <property type="entry name" value="SLC26A_SULP TRANSPORTER DOMAIN-CONTAINING PROTEIN"/>
    <property type="match status" value="1"/>
</dbReference>
<dbReference type="AlphaFoldDB" id="A0A6A4D571"/>
<dbReference type="PROSITE" id="PS50011">
    <property type="entry name" value="PROTEIN_KINASE_DOM"/>
    <property type="match status" value="1"/>
</dbReference>
<dbReference type="Pfam" id="PF00027">
    <property type="entry name" value="cNMP_binding"/>
    <property type="match status" value="1"/>
</dbReference>
<dbReference type="InterPro" id="IPR011547">
    <property type="entry name" value="SLC26A/SulP_dom"/>
</dbReference>
<feature type="transmembrane region" description="Helical" evidence="7">
    <location>
        <begin position="87"/>
        <end position="109"/>
    </location>
</feature>
<keyword evidence="2" id="KW-0140">cGMP</keyword>
<dbReference type="Gene3D" id="2.60.120.10">
    <property type="entry name" value="Jelly Rolls"/>
    <property type="match status" value="1"/>
</dbReference>
<dbReference type="InterPro" id="IPR014710">
    <property type="entry name" value="RmlC-like_jellyroll"/>
</dbReference>
<keyword evidence="6 7" id="KW-0472">Membrane</keyword>
<dbReference type="Pfam" id="PF00069">
    <property type="entry name" value="Pkinase"/>
    <property type="match status" value="1"/>
</dbReference>
<evidence type="ECO:0000256" key="1">
    <source>
        <dbReference type="ARBA" id="ARBA00004141"/>
    </source>
</evidence>
<keyword evidence="5" id="KW-0547">Nucleotide-binding</keyword>
<feature type="transmembrane region" description="Helical" evidence="7">
    <location>
        <begin position="380"/>
        <end position="400"/>
    </location>
</feature>
<feature type="transmembrane region" description="Helical" evidence="7">
    <location>
        <begin position="175"/>
        <end position="199"/>
    </location>
</feature>
<proteinExistence type="predicted"/>
<name>A0A6A4D571_9STRA</name>
<comment type="caution">
    <text evidence="11">The sequence shown here is derived from an EMBL/GenBank/DDBJ whole genome shotgun (WGS) entry which is preliminary data.</text>
</comment>
<evidence type="ECO:0000259" key="10">
    <source>
        <dbReference type="PROSITE" id="PS50801"/>
    </source>
</evidence>
<feature type="domain" description="Cyclic nucleotide-binding" evidence="9">
    <location>
        <begin position="714"/>
        <end position="819"/>
    </location>
</feature>
<feature type="transmembrane region" description="Helical" evidence="7">
    <location>
        <begin position="219"/>
        <end position="238"/>
    </location>
</feature>
<feature type="transmembrane region" description="Helical" evidence="7">
    <location>
        <begin position="141"/>
        <end position="163"/>
    </location>
</feature>
<accession>A0A6A4D571</accession>
<evidence type="ECO:0000259" key="8">
    <source>
        <dbReference type="PROSITE" id="PS50011"/>
    </source>
</evidence>
<evidence type="ECO:0000313" key="12">
    <source>
        <dbReference type="Proteomes" id="UP000434957"/>
    </source>
</evidence>
<reference evidence="11 12" key="1">
    <citation type="submission" date="2018-08" db="EMBL/GenBank/DDBJ databases">
        <title>Genomic investigation of the strawberry pathogen Phytophthora fragariae indicates pathogenicity is determined by transcriptional variation in three key races.</title>
        <authorList>
            <person name="Adams T.M."/>
            <person name="Armitage A.D."/>
            <person name="Sobczyk M.K."/>
            <person name="Bates H.J."/>
            <person name="Dunwell J.M."/>
            <person name="Nellist C.F."/>
            <person name="Harrison R.J."/>
        </authorList>
    </citation>
    <scope>NUCLEOTIDE SEQUENCE [LARGE SCALE GENOMIC DNA]</scope>
    <source>
        <strain evidence="11 12">SCRP333</strain>
    </source>
</reference>
<dbReference type="GO" id="GO:0016020">
    <property type="term" value="C:membrane"/>
    <property type="evidence" value="ECO:0007669"/>
    <property type="project" value="UniProtKB-SubCell"/>
</dbReference>
<evidence type="ECO:0000259" key="9">
    <source>
        <dbReference type="PROSITE" id="PS50042"/>
    </source>
</evidence>
<keyword evidence="12" id="KW-1185">Reference proteome</keyword>
<dbReference type="SUPFAM" id="SSF56112">
    <property type="entry name" value="Protein kinase-like (PK-like)"/>
    <property type="match status" value="1"/>
</dbReference>
<dbReference type="CDD" id="cd00038">
    <property type="entry name" value="CAP_ED"/>
    <property type="match status" value="1"/>
</dbReference>
<dbReference type="InterPro" id="IPR008271">
    <property type="entry name" value="Ser/Thr_kinase_AS"/>
</dbReference>
<evidence type="ECO:0000313" key="11">
    <source>
        <dbReference type="EMBL" id="KAE9302339.1"/>
    </source>
</evidence>
<dbReference type="InterPro" id="IPR002645">
    <property type="entry name" value="STAS_dom"/>
</dbReference>
<protein>
    <submittedName>
        <fullName evidence="11">Uncharacterized protein</fullName>
    </submittedName>
</protein>
<gene>
    <name evidence="11" type="ORF">PR003_g22286</name>
</gene>
<dbReference type="PROSITE" id="PS50042">
    <property type="entry name" value="CNMP_BINDING_3"/>
    <property type="match status" value="1"/>
</dbReference>
<dbReference type="SUPFAM" id="SSF52091">
    <property type="entry name" value="SpoIIaa-like"/>
    <property type="match status" value="1"/>
</dbReference>
<feature type="transmembrane region" description="Helical" evidence="7">
    <location>
        <begin position="438"/>
        <end position="468"/>
    </location>
</feature>
<dbReference type="Gene3D" id="3.30.750.24">
    <property type="entry name" value="STAS domain"/>
    <property type="match status" value="1"/>
</dbReference>
<comment type="subcellular location">
    <subcellularLocation>
        <location evidence="1">Membrane</location>
        <topology evidence="1">Multi-pass membrane protein</topology>
    </subcellularLocation>
</comment>
<dbReference type="GO" id="GO:0005524">
    <property type="term" value="F:ATP binding"/>
    <property type="evidence" value="ECO:0007669"/>
    <property type="project" value="InterPro"/>
</dbReference>
<dbReference type="Proteomes" id="UP000434957">
    <property type="component" value="Unassembled WGS sequence"/>
</dbReference>
<dbReference type="InterPro" id="IPR036513">
    <property type="entry name" value="STAS_dom_sf"/>
</dbReference>
<dbReference type="EMBL" id="QXFT01002188">
    <property type="protein sequence ID" value="KAE9302339.1"/>
    <property type="molecule type" value="Genomic_DNA"/>
</dbReference>
<dbReference type="PROSITE" id="PS00108">
    <property type="entry name" value="PROTEIN_KINASE_ST"/>
    <property type="match status" value="1"/>
</dbReference>
<evidence type="ECO:0000256" key="4">
    <source>
        <dbReference type="ARBA" id="ARBA00022989"/>
    </source>
</evidence>
<dbReference type="Pfam" id="PF00916">
    <property type="entry name" value="Sulfate_transp"/>
    <property type="match status" value="1"/>
</dbReference>
<dbReference type="InterPro" id="IPR018490">
    <property type="entry name" value="cNMP-bd_dom_sf"/>
</dbReference>
<evidence type="ECO:0000256" key="7">
    <source>
        <dbReference type="SAM" id="Phobius"/>
    </source>
</evidence>
<dbReference type="PANTHER" id="PTHR43310">
    <property type="entry name" value="SULFATE TRANSPORTER YBAR-RELATED"/>
    <property type="match status" value="1"/>
</dbReference>
<feature type="domain" description="STAS" evidence="10">
    <location>
        <begin position="527"/>
        <end position="683"/>
    </location>
</feature>
<dbReference type="GO" id="GO:0004672">
    <property type="term" value="F:protein kinase activity"/>
    <property type="evidence" value="ECO:0007669"/>
    <property type="project" value="InterPro"/>
</dbReference>
<dbReference type="InterPro" id="IPR000719">
    <property type="entry name" value="Prot_kinase_dom"/>
</dbReference>
<organism evidence="11 12">
    <name type="scientific">Phytophthora rubi</name>
    <dbReference type="NCBI Taxonomy" id="129364"/>
    <lineage>
        <taxon>Eukaryota</taxon>
        <taxon>Sar</taxon>
        <taxon>Stramenopiles</taxon>
        <taxon>Oomycota</taxon>
        <taxon>Peronosporomycetes</taxon>
        <taxon>Peronosporales</taxon>
        <taxon>Peronosporaceae</taxon>
        <taxon>Phytophthora</taxon>
    </lineage>
</organism>
<dbReference type="PROSITE" id="PS50801">
    <property type="entry name" value="STAS"/>
    <property type="match status" value="1"/>
</dbReference>
<evidence type="ECO:0000256" key="2">
    <source>
        <dbReference type="ARBA" id="ARBA00022535"/>
    </source>
</evidence>
<dbReference type="SUPFAM" id="SSF51206">
    <property type="entry name" value="cAMP-binding domain-like"/>
    <property type="match status" value="1"/>
</dbReference>
<keyword evidence="3 7" id="KW-0812">Transmembrane</keyword>
<evidence type="ECO:0000256" key="3">
    <source>
        <dbReference type="ARBA" id="ARBA00022692"/>
    </source>
</evidence>
<dbReference type="GO" id="GO:0030553">
    <property type="term" value="F:cGMP binding"/>
    <property type="evidence" value="ECO:0007669"/>
    <property type="project" value="UniProtKB-KW"/>
</dbReference>
<dbReference type="InterPro" id="IPR011009">
    <property type="entry name" value="Kinase-like_dom_sf"/>
</dbReference>
<dbReference type="InterPro" id="IPR000595">
    <property type="entry name" value="cNMP-bd_dom"/>
</dbReference>
<dbReference type="SMART" id="SM00220">
    <property type="entry name" value="S_TKc"/>
    <property type="match status" value="1"/>
</dbReference>